<dbReference type="RefSeq" id="WP_343764824.1">
    <property type="nucleotide sequence ID" value="NZ_BAAAFG010000013.1"/>
</dbReference>
<dbReference type="EMBL" id="BAAAFG010000013">
    <property type="protein sequence ID" value="GAA0872003.1"/>
    <property type="molecule type" value="Genomic_DNA"/>
</dbReference>
<evidence type="ECO:0000313" key="1">
    <source>
        <dbReference type="EMBL" id="GAA0872003.1"/>
    </source>
</evidence>
<dbReference type="InterPro" id="IPR023393">
    <property type="entry name" value="START-like_dom_sf"/>
</dbReference>
<sequence>MKYTTQIKINVPLEHAIKLFEEAKNFPKWQRGLISTKAVDQPEGEVGSKRTLKLKIYGQKIKMTETITKKNLPHVWHAIYRSNGITTMQENYFESIDENTMQWNSVSRFKFTGLLSIVGRLQPELFKQRSLQIMKDFKAFAEDGQTVNS</sequence>
<dbReference type="Proteomes" id="UP001500507">
    <property type="component" value="Unassembled WGS sequence"/>
</dbReference>
<name>A0ABP3XUV5_9FLAO</name>
<dbReference type="CDD" id="cd07812">
    <property type="entry name" value="SRPBCC"/>
    <property type="match status" value="1"/>
</dbReference>
<gene>
    <name evidence="1" type="ORF">GCM10009117_11500</name>
</gene>
<proteinExistence type="predicted"/>
<comment type="caution">
    <text evidence="1">The sequence shown here is derived from an EMBL/GenBank/DDBJ whole genome shotgun (WGS) entry which is preliminary data.</text>
</comment>
<reference evidence="2" key="1">
    <citation type="journal article" date="2019" name="Int. J. Syst. Evol. Microbiol.">
        <title>The Global Catalogue of Microorganisms (GCM) 10K type strain sequencing project: providing services to taxonomists for standard genome sequencing and annotation.</title>
        <authorList>
            <consortium name="The Broad Institute Genomics Platform"/>
            <consortium name="The Broad Institute Genome Sequencing Center for Infectious Disease"/>
            <person name="Wu L."/>
            <person name="Ma J."/>
        </authorList>
    </citation>
    <scope>NUCLEOTIDE SEQUENCE [LARGE SCALE GENOMIC DNA]</scope>
    <source>
        <strain evidence="2">JCM 16082</strain>
    </source>
</reference>
<accession>A0ABP3XUV5</accession>
<dbReference type="SUPFAM" id="SSF55961">
    <property type="entry name" value="Bet v1-like"/>
    <property type="match status" value="1"/>
</dbReference>
<evidence type="ECO:0000313" key="2">
    <source>
        <dbReference type="Proteomes" id="UP001500507"/>
    </source>
</evidence>
<protein>
    <recommendedName>
        <fullName evidence="3">SRPBCC family protein</fullName>
    </recommendedName>
</protein>
<evidence type="ECO:0008006" key="3">
    <source>
        <dbReference type="Google" id="ProtNLM"/>
    </source>
</evidence>
<dbReference type="Gene3D" id="3.30.530.20">
    <property type="match status" value="1"/>
</dbReference>
<keyword evidence="2" id="KW-1185">Reference proteome</keyword>
<organism evidence="1 2">
    <name type="scientific">Gangjinia marincola</name>
    <dbReference type="NCBI Taxonomy" id="578463"/>
    <lineage>
        <taxon>Bacteria</taxon>
        <taxon>Pseudomonadati</taxon>
        <taxon>Bacteroidota</taxon>
        <taxon>Flavobacteriia</taxon>
        <taxon>Flavobacteriales</taxon>
        <taxon>Flavobacteriaceae</taxon>
        <taxon>Gangjinia</taxon>
    </lineage>
</organism>